<dbReference type="GO" id="GO:0006352">
    <property type="term" value="P:DNA-templated transcription initiation"/>
    <property type="evidence" value="ECO:0007669"/>
    <property type="project" value="InterPro"/>
</dbReference>
<sequence>MNVPNDDKHLMHLVAKRDAAALEVLYDRYERLIYSFAFRMVRDAMAAEEVVQELFMKLWNHAERFDASSGRLSTWLCAITRNIAIDLLRKKQSRIPFQPAEPEKWAIIPDPTRATEEQVEWKLIGEQVRGALNELNHDQRQVVELIYFQGYTQQEVADQTSLPLGTVKSRVRLAMKHLQQRLSSLEVRGSVHE</sequence>
<dbReference type="Pfam" id="PF08281">
    <property type="entry name" value="Sigma70_r4_2"/>
    <property type="match status" value="1"/>
</dbReference>
<dbReference type="Pfam" id="PF04542">
    <property type="entry name" value="Sigma70_r2"/>
    <property type="match status" value="1"/>
</dbReference>
<keyword evidence="3" id="KW-0731">Sigma factor</keyword>
<evidence type="ECO:0000256" key="1">
    <source>
        <dbReference type="ARBA" id="ARBA00010641"/>
    </source>
</evidence>
<keyword evidence="4" id="KW-0804">Transcription</keyword>
<dbReference type="Proteomes" id="UP001305702">
    <property type="component" value="Chromosome"/>
</dbReference>
<organism evidence="7 8">
    <name type="scientific">Paenibacillus aurantius</name>
    <dbReference type="NCBI Taxonomy" id="2918900"/>
    <lineage>
        <taxon>Bacteria</taxon>
        <taxon>Bacillati</taxon>
        <taxon>Bacillota</taxon>
        <taxon>Bacilli</taxon>
        <taxon>Bacillales</taxon>
        <taxon>Paenibacillaceae</taxon>
        <taxon>Paenibacillus</taxon>
    </lineage>
</organism>
<evidence type="ECO:0000259" key="6">
    <source>
        <dbReference type="Pfam" id="PF08281"/>
    </source>
</evidence>
<keyword evidence="2" id="KW-0805">Transcription regulation</keyword>
<dbReference type="GO" id="GO:0016987">
    <property type="term" value="F:sigma factor activity"/>
    <property type="evidence" value="ECO:0007669"/>
    <property type="project" value="UniProtKB-KW"/>
</dbReference>
<dbReference type="InterPro" id="IPR013325">
    <property type="entry name" value="RNA_pol_sigma_r2"/>
</dbReference>
<protein>
    <submittedName>
        <fullName evidence="7">Sigma-70 family RNA polymerase sigma factor</fullName>
    </submittedName>
</protein>
<accession>A0AA96LEY4</accession>
<dbReference type="InterPro" id="IPR039425">
    <property type="entry name" value="RNA_pol_sigma-70-like"/>
</dbReference>
<dbReference type="Gene3D" id="1.10.1740.10">
    <property type="match status" value="1"/>
</dbReference>
<dbReference type="PANTHER" id="PTHR43133:SF62">
    <property type="entry name" value="RNA POLYMERASE SIGMA FACTOR SIGZ"/>
    <property type="match status" value="1"/>
</dbReference>
<dbReference type="EMBL" id="CP130318">
    <property type="protein sequence ID" value="WNQ12471.1"/>
    <property type="molecule type" value="Genomic_DNA"/>
</dbReference>
<dbReference type="PANTHER" id="PTHR43133">
    <property type="entry name" value="RNA POLYMERASE ECF-TYPE SIGMA FACTO"/>
    <property type="match status" value="1"/>
</dbReference>
<evidence type="ECO:0000256" key="3">
    <source>
        <dbReference type="ARBA" id="ARBA00023082"/>
    </source>
</evidence>
<dbReference type="InterPro" id="IPR013324">
    <property type="entry name" value="RNA_pol_sigma_r3/r4-like"/>
</dbReference>
<dbReference type="SUPFAM" id="SSF88946">
    <property type="entry name" value="Sigma2 domain of RNA polymerase sigma factors"/>
    <property type="match status" value="1"/>
</dbReference>
<keyword evidence="8" id="KW-1185">Reference proteome</keyword>
<dbReference type="InterPro" id="IPR007627">
    <property type="entry name" value="RNA_pol_sigma70_r2"/>
</dbReference>
<dbReference type="InterPro" id="IPR036388">
    <property type="entry name" value="WH-like_DNA-bd_sf"/>
</dbReference>
<feature type="domain" description="RNA polymerase sigma-70 region 2" evidence="5">
    <location>
        <begin position="25"/>
        <end position="93"/>
    </location>
</feature>
<dbReference type="Gene3D" id="1.10.10.10">
    <property type="entry name" value="Winged helix-like DNA-binding domain superfamily/Winged helix DNA-binding domain"/>
    <property type="match status" value="1"/>
</dbReference>
<dbReference type="GO" id="GO:0003677">
    <property type="term" value="F:DNA binding"/>
    <property type="evidence" value="ECO:0007669"/>
    <property type="project" value="InterPro"/>
</dbReference>
<dbReference type="InterPro" id="IPR013249">
    <property type="entry name" value="RNA_pol_sigma70_r4_t2"/>
</dbReference>
<dbReference type="SUPFAM" id="SSF88659">
    <property type="entry name" value="Sigma3 and sigma4 domains of RNA polymerase sigma factors"/>
    <property type="match status" value="1"/>
</dbReference>
<proteinExistence type="inferred from homology"/>
<evidence type="ECO:0000256" key="2">
    <source>
        <dbReference type="ARBA" id="ARBA00023015"/>
    </source>
</evidence>
<evidence type="ECO:0000313" key="7">
    <source>
        <dbReference type="EMBL" id="WNQ12471.1"/>
    </source>
</evidence>
<dbReference type="NCBIfam" id="TIGR02937">
    <property type="entry name" value="sigma70-ECF"/>
    <property type="match status" value="1"/>
</dbReference>
<comment type="similarity">
    <text evidence="1">Belongs to the sigma-70 factor family. ECF subfamily.</text>
</comment>
<evidence type="ECO:0000313" key="8">
    <source>
        <dbReference type="Proteomes" id="UP001305702"/>
    </source>
</evidence>
<dbReference type="KEGG" id="paun:MJA45_05400"/>
<dbReference type="AlphaFoldDB" id="A0AA96LEY4"/>
<feature type="domain" description="RNA polymerase sigma factor 70 region 4 type 2" evidence="6">
    <location>
        <begin position="126"/>
        <end position="178"/>
    </location>
</feature>
<reference evidence="7 8" key="1">
    <citation type="submission" date="2022-02" db="EMBL/GenBank/DDBJ databases">
        <title>Paenibacillus sp. MBLB1776 Whole Genome Shotgun Sequencing.</title>
        <authorList>
            <person name="Hwang C.Y."/>
            <person name="Cho E.-S."/>
            <person name="Seo M.-J."/>
        </authorList>
    </citation>
    <scope>NUCLEOTIDE SEQUENCE [LARGE SCALE GENOMIC DNA]</scope>
    <source>
        <strain evidence="7 8">MBLB1776</strain>
    </source>
</reference>
<gene>
    <name evidence="7" type="ORF">MJA45_05400</name>
</gene>
<name>A0AA96LEY4_9BACL</name>
<evidence type="ECO:0000256" key="4">
    <source>
        <dbReference type="ARBA" id="ARBA00023163"/>
    </source>
</evidence>
<dbReference type="CDD" id="cd06171">
    <property type="entry name" value="Sigma70_r4"/>
    <property type="match status" value="1"/>
</dbReference>
<dbReference type="InterPro" id="IPR014284">
    <property type="entry name" value="RNA_pol_sigma-70_dom"/>
</dbReference>
<evidence type="ECO:0000259" key="5">
    <source>
        <dbReference type="Pfam" id="PF04542"/>
    </source>
</evidence>
<dbReference type="RefSeq" id="WP_315606248.1">
    <property type="nucleotide sequence ID" value="NZ_CP130318.1"/>
</dbReference>